<organism evidence="9 10">
    <name type="scientific">Luteolibacter yonseiensis</name>
    <dbReference type="NCBI Taxonomy" id="1144680"/>
    <lineage>
        <taxon>Bacteria</taxon>
        <taxon>Pseudomonadati</taxon>
        <taxon>Verrucomicrobiota</taxon>
        <taxon>Verrucomicrobiia</taxon>
        <taxon>Verrucomicrobiales</taxon>
        <taxon>Verrucomicrobiaceae</taxon>
        <taxon>Luteolibacter</taxon>
    </lineage>
</organism>
<proteinExistence type="inferred from homology"/>
<evidence type="ECO:0000256" key="3">
    <source>
        <dbReference type="ARBA" id="ARBA00022448"/>
    </source>
</evidence>
<comment type="caution">
    <text evidence="9">The sequence shown here is derived from an EMBL/GenBank/DDBJ whole genome shotgun (WGS) entry which is preliminary data.</text>
</comment>
<gene>
    <name evidence="9" type="ORF">JIN84_06140</name>
</gene>
<protein>
    <submittedName>
        <fullName evidence="9">AEC family transporter</fullName>
    </submittedName>
</protein>
<reference evidence="9" key="1">
    <citation type="submission" date="2021-01" db="EMBL/GenBank/DDBJ databases">
        <title>Modified the classification status of verrucomicrobia.</title>
        <authorList>
            <person name="Feng X."/>
        </authorList>
    </citation>
    <scope>NUCLEOTIDE SEQUENCE</scope>
    <source>
        <strain evidence="9">JCM 18052</strain>
    </source>
</reference>
<sequence length="306" mass="32407">MPVYLLMIAGAVLRRTRVLPRECDVPVMQLVYRVMLPCFMLDKILGSAVLRSGPVVVWSIFIGFGMIMVGILCGLGIGKLIGLERGTGMRTFALSSGCQNFGFTAAPVIEILWGAGALSLLFVHNIGVEVAMWSVGVMMMSGERSFSWKRLVNGPVIAVAVGLALVALGLDGAVTGSFRKAMSMVGVGAFPVAIVITGCTMMDLLGTEKMNWKVIGGSAVVRLMLAPAAMLCAAKFLPLTTELRQVLVVQAAMPAGLSSILIARLYGGRPAVAVQVVIATTVLSFLTLPWIITWGSAWIGLKPLLP</sequence>
<accession>A0A934V9I6</accession>
<comment type="subcellular location">
    <subcellularLocation>
        <location evidence="1">Cell membrane</location>
        <topology evidence="1">Multi-pass membrane protein</topology>
    </subcellularLocation>
</comment>
<dbReference type="PANTHER" id="PTHR36838:SF1">
    <property type="entry name" value="SLR1864 PROTEIN"/>
    <property type="match status" value="1"/>
</dbReference>
<evidence type="ECO:0000256" key="8">
    <source>
        <dbReference type="SAM" id="Phobius"/>
    </source>
</evidence>
<evidence type="ECO:0000256" key="5">
    <source>
        <dbReference type="ARBA" id="ARBA00022692"/>
    </source>
</evidence>
<evidence type="ECO:0000313" key="10">
    <source>
        <dbReference type="Proteomes" id="UP000600139"/>
    </source>
</evidence>
<dbReference type="InterPro" id="IPR038770">
    <property type="entry name" value="Na+/solute_symporter_sf"/>
</dbReference>
<keyword evidence="3" id="KW-0813">Transport</keyword>
<feature type="transmembrane region" description="Helical" evidence="8">
    <location>
        <begin position="57"/>
        <end position="81"/>
    </location>
</feature>
<evidence type="ECO:0000256" key="2">
    <source>
        <dbReference type="ARBA" id="ARBA00010145"/>
    </source>
</evidence>
<dbReference type="Gene3D" id="1.20.1530.20">
    <property type="match status" value="1"/>
</dbReference>
<feature type="transmembrane region" description="Helical" evidence="8">
    <location>
        <begin position="182"/>
        <end position="202"/>
    </location>
</feature>
<dbReference type="GO" id="GO:0005886">
    <property type="term" value="C:plasma membrane"/>
    <property type="evidence" value="ECO:0007669"/>
    <property type="project" value="UniProtKB-SubCell"/>
</dbReference>
<dbReference type="Pfam" id="PF03547">
    <property type="entry name" value="Mem_trans"/>
    <property type="match status" value="2"/>
</dbReference>
<dbReference type="GO" id="GO:0055085">
    <property type="term" value="P:transmembrane transport"/>
    <property type="evidence" value="ECO:0007669"/>
    <property type="project" value="InterPro"/>
</dbReference>
<dbReference type="PANTHER" id="PTHR36838">
    <property type="entry name" value="AUXIN EFFLUX CARRIER FAMILY PROTEIN"/>
    <property type="match status" value="1"/>
</dbReference>
<feature type="transmembrane region" description="Helical" evidence="8">
    <location>
        <begin position="111"/>
        <end position="139"/>
    </location>
</feature>
<dbReference type="InterPro" id="IPR004776">
    <property type="entry name" value="Mem_transp_PIN-like"/>
</dbReference>
<dbReference type="EMBL" id="JAENIK010000005">
    <property type="protein sequence ID" value="MBK1815183.1"/>
    <property type="molecule type" value="Genomic_DNA"/>
</dbReference>
<comment type="similarity">
    <text evidence="2">Belongs to the auxin efflux carrier (TC 2.A.69) family.</text>
</comment>
<evidence type="ECO:0000313" key="9">
    <source>
        <dbReference type="EMBL" id="MBK1815183.1"/>
    </source>
</evidence>
<feature type="transmembrane region" description="Helical" evidence="8">
    <location>
        <begin position="272"/>
        <end position="292"/>
    </location>
</feature>
<keyword evidence="5 8" id="KW-0812">Transmembrane</keyword>
<name>A0A934V9I6_9BACT</name>
<keyword evidence="10" id="KW-1185">Reference proteome</keyword>
<evidence type="ECO:0000256" key="6">
    <source>
        <dbReference type="ARBA" id="ARBA00022989"/>
    </source>
</evidence>
<keyword evidence="6 8" id="KW-1133">Transmembrane helix</keyword>
<keyword evidence="4" id="KW-1003">Cell membrane</keyword>
<evidence type="ECO:0000256" key="1">
    <source>
        <dbReference type="ARBA" id="ARBA00004651"/>
    </source>
</evidence>
<evidence type="ECO:0000256" key="4">
    <source>
        <dbReference type="ARBA" id="ARBA00022475"/>
    </source>
</evidence>
<keyword evidence="7 8" id="KW-0472">Membrane</keyword>
<feature type="transmembrane region" description="Helical" evidence="8">
    <location>
        <begin position="243"/>
        <end position="265"/>
    </location>
</feature>
<dbReference type="AlphaFoldDB" id="A0A934V9I6"/>
<dbReference type="Proteomes" id="UP000600139">
    <property type="component" value="Unassembled WGS sequence"/>
</dbReference>
<evidence type="ECO:0000256" key="7">
    <source>
        <dbReference type="ARBA" id="ARBA00023136"/>
    </source>
</evidence>
<feature type="transmembrane region" description="Helical" evidence="8">
    <location>
        <begin position="214"/>
        <end position="237"/>
    </location>
</feature>
<feature type="transmembrane region" description="Helical" evidence="8">
    <location>
        <begin position="151"/>
        <end position="170"/>
    </location>
</feature>